<evidence type="ECO:0000256" key="9">
    <source>
        <dbReference type="SAM" id="MobiDB-lite"/>
    </source>
</evidence>
<dbReference type="eggNOG" id="COG0801">
    <property type="taxonomic scope" value="Bacteria"/>
</dbReference>
<dbReference type="PANTHER" id="PTHR43071">
    <property type="entry name" value="2-AMINO-4-HYDROXY-6-HYDROXYMETHYLDIHYDROPTERIDINE PYROPHOSPHOKINASE"/>
    <property type="match status" value="1"/>
</dbReference>
<dbReference type="AlphaFoldDB" id="M0QL32"/>
<comment type="caution">
    <text evidence="11">The sequence shown here is derived from an EMBL/GenBank/DDBJ whole genome shotgun (WGS) entry which is preliminary data.</text>
</comment>
<evidence type="ECO:0000259" key="10">
    <source>
        <dbReference type="PROSITE" id="PS00794"/>
    </source>
</evidence>
<feature type="domain" description="7,8-dihydro-6-hydroxymethylpterin-pyrophosphokinase" evidence="10">
    <location>
        <begin position="84"/>
        <end position="95"/>
    </location>
</feature>
<dbReference type="InterPro" id="IPR035907">
    <property type="entry name" value="Hppk_sf"/>
</dbReference>
<dbReference type="GO" id="GO:0046654">
    <property type="term" value="P:tetrahydrofolate biosynthetic process"/>
    <property type="evidence" value="ECO:0007669"/>
    <property type="project" value="UniProtKB-UniPathway"/>
</dbReference>
<keyword evidence="8" id="KW-0289">Folate biosynthesis</keyword>
<evidence type="ECO:0000256" key="7">
    <source>
        <dbReference type="ARBA" id="ARBA00022840"/>
    </source>
</evidence>
<comment type="catalytic activity">
    <reaction evidence="1">
        <text>6-hydroxymethyl-7,8-dihydropterin + ATP = (7,8-dihydropterin-6-yl)methyl diphosphate + AMP + H(+)</text>
        <dbReference type="Rhea" id="RHEA:11412"/>
        <dbReference type="ChEBI" id="CHEBI:15378"/>
        <dbReference type="ChEBI" id="CHEBI:30616"/>
        <dbReference type="ChEBI" id="CHEBI:44841"/>
        <dbReference type="ChEBI" id="CHEBI:72950"/>
        <dbReference type="ChEBI" id="CHEBI:456215"/>
        <dbReference type="EC" id="2.7.6.3"/>
    </reaction>
</comment>
<keyword evidence="6 11" id="KW-0418">Kinase</keyword>
<evidence type="ECO:0000256" key="2">
    <source>
        <dbReference type="ARBA" id="ARBA00005051"/>
    </source>
</evidence>
<protein>
    <recommendedName>
        <fullName evidence="3">2-amino-4-hydroxy-6-hydroxymethyldihydropteridine diphosphokinase</fullName>
        <ecNumber evidence="3">2.7.6.3</ecNumber>
    </recommendedName>
</protein>
<evidence type="ECO:0000256" key="8">
    <source>
        <dbReference type="ARBA" id="ARBA00022909"/>
    </source>
</evidence>
<dbReference type="CDD" id="cd00483">
    <property type="entry name" value="HPPK"/>
    <property type="match status" value="1"/>
</dbReference>
<sequence length="182" mass="19890">MSRAVLSAGSNVGDRAAHLRAVVDRFGDEVVAVSPIHVTAPWGGVEQDDFYNITLVVEADRTPRDWLDIGRELEREAERTREIRWGPRTLDVDVISVDIDQTTVVDDDPELTLPHPRAAQRAFVLIPWLAADPDATLWTPDGVRSVSALLAALDEDERDGVTELGPTRSGVAADSSSDRDTP</sequence>
<accession>M0QL32</accession>
<dbReference type="PROSITE" id="PS00794">
    <property type="entry name" value="HPPK"/>
    <property type="match status" value="1"/>
</dbReference>
<feature type="region of interest" description="Disordered" evidence="9">
    <location>
        <begin position="156"/>
        <end position="182"/>
    </location>
</feature>
<keyword evidence="4" id="KW-0808">Transferase</keyword>
<evidence type="ECO:0000313" key="11">
    <source>
        <dbReference type="EMBL" id="GAC68127.1"/>
    </source>
</evidence>
<dbReference type="EC" id="2.7.6.3" evidence="3"/>
<evidence type="ECO:0000256" key="3">
    <source>
        <dbReference type="ARBA" id="ARBA00013253"/>
    </source>
</evidence>
<dbReference type="GO" id="GO:0005524">
    <property type="term" value="F:ATP binding"/>
    <property type="evidence" value="ECO:0007669"/>
    <property type="project" value="UniProtKB-KW"/>
</dbReference>
<dbReference type="STRING" id="1223545.GS4_11_03990"/>
<evidence type="ECO:0000256" key="6">
    <source>
        <dbReference type="ARBA" id="ARBA00022777"/>
    </source>
</evidence>
<comment type="pathway">
    <text evidence="2">Cofactor biosynthesis; tetrahydrofolate biosynthesis; 2-amino-4-hydroxy-6-hydroxymethyl-7,8-dihydropteridine diphosphate from 7,8-dihydroneopterin triphosphate: step 4/4.</text>
</comment>
<dbReference type="GO" id="GO:0046656">
    <property type="term" value="P:folic acid biosynthetic process"/>
    <property type="evidence" value="ECO:0007669"/>
    <property type="project" value="UniProtKB-KW"/>
</dbReference>
<name>M0QL32_9ACTN</name>
<dbReference type="NCBIfam" id="TIGR01498">
    <property type="entry name" value="folK"/>
    <property type="match status" value="1"/>
</dbReference>
<dbReference type="GO" id="GO:0003848">
    <property type="term" value="F:2-amino-4-hydroxy-6-hydroxymethyldihydropteridine diphosphokinase activity"/>
    <property type="evidence" value="ECO:0007669"/>
    <property type="project" value="UniProtKB-EC"/>
</dbReference>
<proteinExistence type="predicted"/>
<dbReference type="PANTHER" id="PTHR43071:SF1">
    <property type="entry name" value="2-AMINO-4-HYDROXY-6-HYDROXYMETHYLDIHYDROPTERIDINE PYROPHOSPHOKINASE"/>
    <property type="match status" value="1"/>
</dbReference>
<dbReference type="Pfam" id="PF01288">
    <property type="entry name" value="HPPK"/>
    <property type="match status" value="1"/>
</dbReference>
<dbReference type="GO" id="GO:0016301">
    <property type="term" value="F:kinase activity"/>
    <property type="evidence" value="ECO:0007669"/>
    <property type="project" value="UniProtKB-KW"/>
</dbReference>
<dbReference type="SUPFAM" id="SSF55083">
    <property type="entry name" value="6-hydroxymethyl-7,8-dihydropterin pyrophosphokinase, HPPK"/>
    <property type="match status" value="1"/>
</dbReference>
<dbReference type="RefSeq" id="WP_007619983.1">
    <property type="nucleotide sequence ID" value="NZ_BANX01000011.1"/>
</dbReference>
<dbReference type="EMBL" id="BANX01000011">
    <property type="protein sequence ID" value="GAC68127.1"/>
    <property type="molecule type" value="Genomic_DNA"/>
</dbReference>
<evidence type="ECO:0000256" key="1">
    <source>
        <dbReference type="ARBA" id="ARBA00000198"/>
    </source>
</evidence>
<keyword evidence="12" id="KW-1185">Reference proteome</keyword>
<dbReference type="UniPathway" id="UPA00077">
    <property type="reaction ID" value="UER00155"/>
</dbReference>
<keyword evidence="7" id="KW-0067">ATP-binding</keyword>
<dbReference type="Gene3D" id="3.30.70.560">
    <property type="entry name" value="7,8-Dihydro-6-hydroxymethylpterin-pyrophosphokinase HPPK"/>
    <property type="match status" value="1"/>
</dbReference>
<evidence type="ECO:0000313" key="12">
    <source>
        <dbReference type="Proteomes" id="UP000011666"/>
    </source>
</evidence>
<reference evidence="11 12" key="1">
    <citation type="submission" date="2013-01" db="EMBL/GenBank/DDBJ databases">
        <title>Whole genome shotgun sequence of Gordonia soli NBRC 108243.</title>
        <authorList>
            <person name="Isaki-Nakamura S."/>
            <person name="Hosoyama A."/>
            <person name="Tsuchikane K."/>
            <person name="Ando Y."/>
            <person name="Baba S."/>
            <person name="Ohji S."/>
            <person name="Hamada M."/>
            <person name="Tamura T."/>
            <person name="Yamazoe A."/>
            <person name="Yamazaki S."/>
            <person name="Fujita N."/>
        </authorList>
    </citation>
    <scope>NUCLEOTIDE SEQUENCE [LARGE SCALE GENOMIC DNA]</scope>
    <source>
        <strain evidence="11 12">NBRC 108243</strain>
    </source>
</reference>
<keyword evidence="5" id="KW-0547">Nucleotide-binding</keyword>
<dbReference type="OrthoDB" id="9808041at2"/>
<evidence type="ECO:0000256" key="4">
    <source>
        <dbReference type="ARBA" id="ARBA00022679"/>
    </source>
</evidence>
<organism evidence="11 12">
    <name type="scientific">Gordonia soli NBRC 108243</name>
    <dbReference type="NCBI Taxonomy" id="1223545"/>
    <lineage>
        <taxon>Bacteria</taxon>
        <taxon>Bacillati</taxon>
        <taxon>Actinomycetota</taxon>
        <taxon>Actinomycetes</taxon>
        <taxon>Mycobacteriales</taxon>
        <taxon>Gordoniaceae</taxon>
        <taxon>Gordonia</taxon>
    </lineage>
</organism>
<dbReference type="InterPro" id="IPR000550">
    <property type="entry name" value="Hppk"/>
</dbReference>
<evidence type="ECO:0000256" key="5">
    <source>
        <dbReference type="ARBA" id="ARBA00022741"/>
    </source>
</evidence>
<gene>
    <name evidence="11" type="primary">folK</name>
    <name evidence="11" type="ORF">GS4_11_03990</name>
</gene>
<dbReference type="Proteomes" id="UP000011666">
    <property type="component" value="Unassembled WGS sequence"/>
</dbReference>